<comment type="caution">
    <text evidence="3">The sequence shown here is derived from an EMBL/GenBank/DDBJ whole genome shotgun (WGS) entry which is preliminary data.</text>
</comment>
<sequence length="593" mass="66778">MSGVKSIHPGYLIFSSVLLFLLTFSVAGQYVVKGQNGDDQASWVNTRSGSRNVITKINKEKRYNPQKVTNSATESIKWRKKANCVYAPLHQAISRQCVTEDEQTKRKNPPGTSGGTGIPLQVNGIFPSLAAVASSGPGRSESGTGALMPWADRLYMVSYLSVPDAGSGTGLYAIYDNFEMYKLVDHNSTFANRILHRQTNQIVIGAWVIDLDGEIRTFQDLLKVRIAATAEHLTKPETMVYMLGMDGPLWECDVVALTCTQLFDLVETLNIPASQGEQPHFKAAHTMNGRLVVASNTFELNDFKNLQHGGRLAEWKGPGTSWTIISDTAFVEVTGRRNFGQVIYALGWDFRSVILKVYDGEESEYNYWQTYRLPKASHAFDHLWQTEWPRIREVETERYLMDMHGMFYELSPLGWAGSTWGIRPISQHLRVVPDFTSFRGFLVLGGNQVSSIMDNNVVTGQAQSGLWFGKTDDLWSFGKPQGWGAVWREDIVQQGNVSDPYLMTGFDKKILHVVLNDNITDTITLTVQVDITGAAGHRLNENWMRLPYVFLSLSSNEPYQYFVFPDGFSAHWVRLKVKYALVPRTVTAYFYYT</sequence>
<organism evidence="3 4">
    <name type="scientific">Lymnaea stagnalis</name>
    <name type="common">Great pond snail</name>
    <name type="synonym">Helix stagnalis</name>
    <dbReference type="NCBI Taxonomy" id="6523"/>
    <lineage>
        <taxon>Eukaryota</taxon>
        <taxon>Metazoa</taxon>
        <taxon>Spiralia</taxon>
        <taxon>Lophotrochozoa</taxon>
        <taxon>Mollusca</taxon>
        <taxon>Gastropoda</taxon>
        <taxon>Heterobranchia</taxon>
        <taxon>Euthyneura</taxon>
        <taxon>Panpulmonata</taxon>
        <taxon>Hygrophila</taxon>
        <taxon>Lymnaeoidea</taxon>
        <taxon>Lymnaeidae</taxon>
        <taxon>Lymnaea</taxon>
    </lineage>
</organism>
<reference evidence="3 4" key="1">
    <citation type="submission" date="2024-04" db="EMBL/GenBank/DDBJ databases">
        <authorList>
            <consortium name="Genoscope - CEA"/>
            <person name="William W."/>
        </authorList>
    </citation>
    <scope>NUCLEOTIDE SEQUENCE [LARGE SCALE GENOMIC DNA]</scope>
</reference>
<accession>A0AAV2IV48</accession>
<feature type="signal peptide" evidence="2">
    <location>
        <begin position="1"/>
        <end position="28"/>
    </location>
</feature>
<name>A0AAV2IV48_LYMST</name>
<gene>
    <name evidence="3" type="ORF">GSLYS_00022081001</name>
</gene>
<evidence type="ECO:0000256" key="2">
    <source>
        <dbReference type="SAM" id="SignalP"/>
    </source>
</evidence>
<evidence type="ECO:0000313" key="4">
    <source>
        <dbReference type="Proteomes" id="UP001497497"/>
    </source>
</evidence>
<dbReference type="EMBL" id="CAXITT010001671">
    <property type="protein sequence ID" value="CAL1548764.1"/>
    <property type="molecule type" value="Genomic_DNA"/>
</dbReference>
<feature type="region of interest" description="Disordered" evidence="1">
    <location>
        <begin position="98"/>
        <end position="117"/>
    </location>
</feature>
<dbReference type="AlphaFoldDB" id="A0AAV2IV48"/>
<feature type="chain" id="PRO_5043516982" evidence="2">
    <location>
        <begin position="29"/>
        <end position="593"/>
    </location>
</feature>
<protein>
    <submittedName>
        <fullName evidence="3">Uncharacterized protein</fullName>
    </submittedName>
</protein>
<keyword evidence="2" id="KW-0732">Signal</keyword>
<dbReference type="Proteomes" id="UP001497497">
    <property type="component" value="Unassembled WGS sequence"/>
</dbReference>
<keyword evidence="4" id="KW-1185">Reference proteome</keyword>
<proteinExistence type="predicted"/>
<evidence type="ECO:0000256" key="1">
    <source>
        <dbReference type="SAM" id="MobiDB-lite"/>
    </source>
</evidence>
<evidence type="ECO:0000313" key="3">
    <source>
        <dbReference type="EMBL" id="CAL1548764.1"/>
    </source>
</evidence>